<proteinExistence type="predicted"/>
<accession>A0ACC1DFW7</accession>
<evidence type="ECO:0000313" key="1">
    <source>
        <dbReference type="EMBL" id="KAJ0182517.1"/>
    </source>
</evidence>
<organism evidence="1 2">
    <name type="scientific">Dendrolimus kikuchii</name>
    <dbReference type="NCBI Taxonomy" id="765133"/>
    <lineage>
        <taxon>Eukaryota</taxon>
        <taxon>Metazoa</taxon>
        <taxon>Ecdysozoa</taxon>
        <taxon>Arthropoda</taxon>
        <taxon>Hexapoda</taxon>
        <taxon>Insecta</taxon>
        <taxon>Pterygota</taxon>
        <taxon>Neoptera</taxon>
        <taxon>Endopterygota</taxon>
        <taxon>Lepidoptera</taxon>
        <taxon>Glossata</taxon>
        <taxon>Ditrysia</taxon>
        <taxon>Bombycoidea</taxon>
        <taxon>Lasiocampidae</taxon>
        <taxon>Dendrolimus</taxon>
    </lineage>
</organism>
<keyword evidence="2" id="KW-1185">Reference proteome</keyword>
<sequence length="288" mass="31916">MQNLLLLVLLVIVSASLSVEIDIKRRYHQEVGIPLARHIKITEEATSRNRRAIGGGPASLHLYPYVAGLLIDLEDSSLSLCSASLLNHQRLISAAHCWDDGEDQSELYTVVLGSEKLYNGGLRIKTSNVVVHPEWDPDTLLNDISIIYLPTTIQFTAKIRPVALPRVVDLPKTFTGYRAVIVGFGRTSDWDLSVRRRRVSRVHVKVITNKMCSIYYEHVPRSQICTSGHGRVGICNGDSGGPLITKTTQNDILIGVSSYSDSKGCQVGTPSGFTRVTEFYHFIKSHMS</sequence>
<name>A0ACC1DFW7_9NEOP</name>
<reference evidence="1 2" key="1">
    <citation type="journal article" date="2021" name="Front. Genet.">
        <title>Chromosome-Level Genome Assembly Reveals Significant Gene Expansion in the Toll and IMD Signaling Pathways of Dendrolimus kikuchii.</title>
        <authorList>
            <person name="Zhou J."/>
            <person name="Wu P."/>
            <person name="Xiong Z."/>
            <person name="Liu N."/>
            <person name="Zhao N."/>
            <person name="Ji M."/>
            <person name="Qiu Y."/>
            <person name="Yang B."/>
        </authorList>
    </citation>
    <scope>NUCLEOTIDE SEQUENCE [LARGE SCALE GENOMIC DNA]</scope>
    <source>
        <strain evidence="1">Ann1</strain>
    </source>
</reference>
<comment type="caution">
    <text evidence="1">The sequence shown here is derived from an EMBL/GenBank/DDBJ whole genome shotgun (WGS) entry which is preliminary data.</text>
</comment>
<evidence type="ECO:0000313" key="2">
    <source>
        <dbReference type="Proteomes" id="UP000824533"/>
    </source>
</evidence>
<gene>
    <name evidence="1" type="ORF">K1T71_001886</name>
</gene>
<dbReference type="Proteomes" id="UP000824533">
    <property type="component" value="Linkage Group LG03"/>
</dbReference>
<protein>
    <submittedName>
        <fullName evidence="1">Uncharacterized protein</fullName>
    </submittedName>
</protein>
<dbReference type="EMBL" id="CM034389">
    <property type="protein sequence ID" value="KAJ0182517.1"/>
    <property type="molecule type" value="Genomic_DNA"/>
</dbReference>